<dbReference type="PANTHER" id="PTHR43656">
    <property type="entry name" value="BINDING OXIDOREDUCTASE, PUTATIVE (AFU_ORTHOLOGUE AFUA_2G08260)-RELATED"/>
    <property type="match status" value="1"/>
</dbReference>
<comment type="caution">
    <text evidence="4">The sequence shown here is derived from an EMBL/GenBank/DDBJ whole genome shotgun (WGS) entry which is preliminary data.</text>
</comment>
<keyword evidence="5" id="KW-1185">Reference proteome</keyword>
<dbReference type="Pfam" id="PF00724">
    <property type="entry name" value="Oxidored_FMN"/>
    <property type="match status" value="1"/>
</dbReference>
<sequence>MNRFSKLFEPIKFKNGISLKNRIVMSPMTTWASNEDFTISDEEVAYYRARVNGVGMVVTGCTHVTENGIGFTHEFAGYDDRFLPSLKKLADAAKSGGAPVLLQLFHAGNKAIPDLIPDRQVVGASAVSIETAPGSSEFITPKELSEDEILTIVRAFGETTRRAIEAGFDGVEIHGAHGFLIQNFISPFFNKRTDRYGGSLENRLRFGIEVVREVKDVIDKHAQKPFLLGFRISPEEMPQKTYGLKDTYVLIDKLIMEGVDYLHFSLLNAVSQRPLDAEETDIPISAVLNEYVGGRVPVVVAGGIARPEDAVEVLDFGITMAAVARGLVVNPDWVELTQSGQDDKITNVLKLSSVEEKKIPAKLMAIFNDLNGFVPMED</sequence>
<accession>A0A0M9VHN9</accession>
<evidence type="ECO:0000313" key="5">
    <source>
        <dbReference type="Proteomes" id="UP000037755"/>
    </source>
</evidence>
<dbReference type="CDD" id="cd04735">
    <property type="entry name" value="OYE_like_4_FMN"/>
    <property type="match status" value="1"/>
</dbReference>
<dbReference type="SUPFAM" id="SSF51395">
    <property type="entry name" value="FMN-linked oxidoreductases"/>
    <property type="match status" value="1"/>
</dbReference>
<protein>
    <submittedName>
        <fullName evidence="4">NADH:flavin oxidoreductase</fullName>
    </submittedName>
</protein>
<dbReference type="PANTHER" id="PTHR43656:SF2">
    <property type="entry name" value="BINDING OXIDOREDUCTASE, PUTATIVE (AFU_ORTHOLOGUE AFUA_2G08260)-RELATED"/>
    <property type="match status" value="1"/>
</dbReference>
<evidence type="ECO:0000256" key="1">
    <source>
        <dbReference type="ARBA" id="ARBA00022630"/>
    </source>
</evidence>
<keyword evidence="1" id="KW-0285">Flavoprotein</keyword>
<dbReference type="InterPro" id="IPR051799">
    <property type="entry name" value="NADH_flavin_oxidoreductase"/>
</dbReference>
<evidence type="ECO:0000313" key="4">
    <source>
        <dbReference type="EMBL" id="KOS05762.1"/>
    </source>
</evidence>
<organism evidence="4 5">
    <name type="scientific">Flavobacterium akiainvivens</name>
    <dbReference type="NCBI Taxonomy" id="1202724"/>
    <lineage>
        <taxon>Bacteria</taxon>
        <taxon>Pseudomonadati</taxon>
        <taxon>Bacteroidota</taxon>
        <taxon>Flavobacteriia</taxon>
        <taxon>Flavobacteriales</taxon>
        <taxon>Flavobacteriaceae</taxon>
        <taxon>Flavobacterium</taxon>
    </lineage>
</organism>
<dbReference type="PATRIC" id="fig|1202724.3.peg.1393"/>
<evidence type="ECO:0000259" key="3">
    <source>
        <dbReference type="Pfam" id="PF00724"/>
    </source>
</evidence>
<dbReference type="Gene3D" id="3.20.20.70">
    <property type="entry name" value="Aldolase class I"/>
    <property type="match status" value="1"/>
</dbReference>
<dbReference type="STRING" id="1202724.AM493_06695"/>
<dbReference type="GO" id="GO:0010181">
    <property type="term" value="F:FMN binding"/>
    <property type="evidence" value="ECO:0007669"/>
    <property type="project" value="InterPro"/>
</dbReference>
<evidence type="ECO:0000256" key="2">
    <source>
        <dbReference type="ARBA" id="ARBA00023002"/>
    </source>
</evidence>
<dbReference type="Proteomes" id="UP000037755">
    <property type="component" value="Unassembled WGS sequence"/>
</dbReference>
<dbReference type="OrthoDB" id="9772736at2"/>
<dbReference type="EMBL" id="LIYD01000005">
    <property type="protein sequence ID" value="KOS05762.1"/>
    <property type="molecule type" value="Genomic_DNA"/>
</dbReference>
<dbReference type="InterPro" id="IPR001155">
    <property type="entry name" value="OxRdtase_FMN_N"/>
</dbReference>
<name>A0A0M9VHN9_9FLAO</name>
<dbReference type="GO" id="GO:0016491">
    <property type="term" value="F:oxidoreductase activity"/>
    <property type="evidence" value="ECO:0007669"/>
    <property type="project" value="UniProtKB-KW"/>
</dbReference>
<keyword evidence="2" id="KW-0560">Oxidoreductase</keyword>
<gene>
    <name evidence="4" type="ORF">AM493_06695</name>
</gene>
<dbReference type="AlphaFoldDB" id="A0A0M9VHN9"/>
<feature type="domain" description="NADH:flavin oxidoreductase/NADH oxidase N-terminal" evidence="3">
    <location>
        <begin position="6"/>
        <end position="342"/>
    </location>
</feature>
<dbReference type="InterPro" id="IPR013785">
    <property type="entry name" value="Aldolase_TIM"/>
</dbReference>
<reference evidence="4 5" key="1">
    <citation type="submission" date="2015-08" db="EMBL/GenBank/DDBJ databases">
        <title>Whole genome sequence of Flavobacterium akiainvivens IK-1T, from decaying Wikstroemia oahuensis, an endemic Hawaiian shrub.</title>
        <authorList>
            <person name="Wan X."/>
            <person name="Hou S."/>
            <person name="Saito J."/>
            <person name="Donachie S."/>
        </authorList>
    </citation>
    <scope>NUCLEOTIDE SEQUENCE [LARGE SCALE GENOMIC DNA]</scope>
    <source>
        <strain evidence="4 5">IK-1</strain>
    </source>
</reference>
<proteinExistence type="predicted"/>